<dbReference type="Pfam" id="PF02839">
    <property type="entry name" value="CBM_5_12"/>
    <property type="match status" value="1"/>
</dbReference>
<evidence type="ECO:0000256" key="2">
    <source>
        <dbReference type="SAM" id="MobiDB-lite"/>
    </source>
</evidence>
<dbReference type="GO" id="GO:0030246">
    <property type="term" value="F:carbohydrate binding"/>
    <property type="evidence" value="ECO:0007669"/>
    <property type="project" value="InterPro"/>
</dbReference>
<dbReference type="Gene3D" id="2.10.10.20">
    <property type="entry name" value="Carbohydrate-binding module superfamily 5/12"/>
    <property type="match status" value="1"/>
</dbReference>
<dbReference type="GO" id="GO:0005975">
    <property type="term" value="P:carbohydrate metabolic process"/>
    <property type="evidence" value="ECO:0007669"/>
    <property type="project" value="InterPro"/>
</dbReference>
<gene>
    <name evidence="5" type="ORF">GCM10017600_30970</name>
</gene>
<dbReference type="AlphaFoldDB" id="A0A9W6I0G4"/>
<keyword evidence="1" id="KW-0378">Hydrolase</keyword>
<sequence length="82" mass="8421">MIRKLSAAAVLAAALSIGALPAATPAAAATTAALEAQWAPDTAYNAGDLIIYSSRTYECRQTHLSTSGSTPDTASTLWQPVE</sequence>
<accession>A0A9W6I0G4</accession>
<evidence type="ECO:0000256" key="3">
    <source>
        <dbReference type="SAM" id="SignalP"/>
    </source>
</evidence>
<feature type="domain" description="Chitin-binding type-3" evidence="4">
    <location>
        <begin position="35"/>
        <end position="81"/>
    </location>
</feature>
<keyword evidence="3" id="KW-0732">Signal</keyword>
<reference evidence="5" key="1">
    <citation type="journal article" date="2014" name="Int. J. Syst. Evol. Microbiol.">
        <title>Complete genome sequence of Corynebacterium casei LMG S-19264T (=DSM 44701T), isolated from a smear-ripened cheese.</title>
        <authorList>
            <consortium name="US DOE Joint Genome Institute (JGI-PGF)"/>
            <person name="Walter F."/>
            <person name="Albersmeier A."/>
            <person name="Kalinowski J."/>
            <person name="Ruckert C."/>
        </authorList>
    </citation>
    <scope>NUCLEOTIDE SEQUENCE</scope>
    <source>
        <strain evidence="5">VKM Ac-2007</strain>
    </source>
</reference>
<organism evidence="5 6">
    <name type="scientific">Streptosporangium carneum</name>
    <dbReference type="NCBI Taxonomy" id="47481"/>
    <lineage>
        <taxon>Bacteria</taxon>
        <taxon>Bacillati</taxon>
        <taxon>Actinomycetota</taxon>
        <taxon>Actinomycetes</taxon>
        <taxon>Streptosporangiales</taxon>
        <taxon>Streptosporangiaceae</taxon>
        <taxon>Streptosporangium</taxon>
    </lineage>
</organism>
<name>A0A9W6I0G4_9ACTN</name>
<keyword evidence="6" id="KW-1185">Reference proteome</keyword>
<feature type="region of interest" description="Disordered" evidence="2">
    <location>
        <begin position="63"/>
        <end position="82"/>
    </location>
</feature>
<dbReference type="InterPro" id="IPR003610">
    <property type="entry name" value="CBM5/12"/>
</dbReference>
<dbReference type="SUPFAM" id="SSF51055">
    <property type="entry name" value="Carbohydrate binding domain"/>
    <property type="match status" value="1"/>
</dbReference>
<reference evidence="5" key="2">
    <citation type="submission" date="2023-01" db="EMBL/GenBank/DDBJ databases">
        <authorList>
            <person name="Sun Q."/>
            <person name="Evtushenko L."/>
        </authorList>
    </citation>
    <scope>NUCLEOTIDE SEQUENCE</scope>
    <source>
        <strain evidence="5">VKM Ac-2007</strain>
    </source>
</reference>
<proteinExistence type="predicted"/>
<dbReference type="GO" id="GO:0004553">
    <property type="term" value="F:hydrolase activity, hydrolyzing O-glycosyl compounds"/>
    <property type="evidence" value="ECO:0007669"/>
    <property type="project" value="InterPro"/>
</dbReference>
<evidence type="ECO:0000313" key="6">
    <source>
        <dbReference type="Proteomes" id="UP001143474"/>
    </source>
</evidence>
<evidence type="ECO:0000313" key="5">
    <source>
        <dbReference type="EMBL" id="GLK09691.1"/>
    </source>
</evidence>
<dbReference type="Proteomes" id="UP001143474">
    <property type="component" value="Unassembled WGS sequence"/>
</dbReference>
<dbReference type="CDD" id="cd12214">
    <property type="entry name" value="ChiA1_BD"/>
    <property type="match status" value="1"/>
</dbReference>
<feature type="chain" id="PRO_5040905330" description="Chitin-binding type-3 domain-containing protein" evidence="3">
    <location>
        <begin position="29"/>
        <end position="82"/>
    </location>
</feature>
<dbReference type="InterPro" id="IPR036573">
    <property type="entry name" value="CBM_sf_5/12"/>
</dbReference>
<dbReference type="RefSeq" id="WP_271218137.1">
    <property type="nucleotide sequence ID" value="NZ_BAAAVD010000045.1"/>
</dbReference>
<dbReference type="SMART" id="SM00495">
    <property type="entry name" value="ChtBD3"/>
    <property type="match status" value="1"/>
</dbReference>
<dbReference type="EMBL" id="BSEV01000005">
    <property type="protein sequence ID" value="GLK09691.1"/>
    <property type="molecule type" value="Genomic_DNA"/>
</dbReference>
<protein>
    <recommendedName>
        <fullName evidence="4">Chitin-binding type-3 domain-containing protein</fullName>
    </recommendedName>
</protein>
<dbReference type="GO" id="GO:0005576">
    <property type="term" value="C:extracellular region"/>
    <property type="evidence" value="ECO:0007669"/>
    <property type="project" value="InterPro"/>
</dbReference>
<evidence type="ECO:0000259" key="4">
    <source>
        <dbReference type="SMART" id="SM00495"/>
    </source>
</evidence>
<evidence type="ECO:0000256" key="1">
    <source>
        <dbReference type="ARBA" id="ARBA00022801"/>
    </source>
</evidence>
<feature type="signal peptide" evidence="3">
    <location>
        <begin position="1"/>
        <end position="28"/>
    </location>
</feature>
<comment type="caution">
    <text evidence="5">The sequence shown here is derived from an EMBL/GenBank/DDBJ whole genome shotgun (WGS) entry which is preliminary data.</text>
</comment>